<reference evidence="3 4" key="1">
    <citation type="journal article" date="2008" name="Nature">
        <title>The Phaeodactylum genome reveals the evolutionary history of diatom genomes.</title>
        <authorList>
            <person name="Bowler C."/>
            <person name="Allen A.E."/>
            <person name="Badger J.H."/>
            <person name="Grimwood J."/>
            <person name="Jabbari K."/>
            <person name="Kuo A."/>
            <person name="Maheswari U."/>
            <person name="Martens C."/>
            <person name="Maumus F."/>
            <person name="Otillar R.P."/>
            <person name="Rayko E."/>
            <person name="Salamov A."/>
            <person name="Vandepoele K."/>
            <person name="Beszteri B."/>
            <person name="Gruber A."/>
            <person name="Heijde M."/>
            <person name="Katinka M."/>
            <person name="Mock T."/>
            <person name="Valentin K."/>
            <person name="Verret F."/>
            <person name="Berges J.A."/>
            <person name="Brownlee C."/>
            <person name="Cadoret J.P."/>
            <person name="Chiovitti A."/>
            <person name="Choi C.J."/>
            <person name="Coesel S."/>
            <person name="De Martino A."/>
            <person name="Detter J.C."/>
            <person name="Durkin C."/>
            <person name="Falciatore A."/>
            <person name="Fournet J."/>
            <person name="Haruta M."/>
            <person name="Huysman M.J."/>
            <person name="Jenkins B.D."/>
            <person name="Jiroutova K."/>
            <person name="Jorgensen R.E."/>
            <person name="Joubert Y."/>
            <person name="Kaplan A."/>
            <person name="Kroger N."/>
            <person name="Kroth P.G."/>
            <person name="La Roche J."/>
            <person name="Lindquist E."/>
            <person name="Lommer M."/>
            <person name="Martin-Jezequel V."/>
            <person name="Lopez P.J."/>
            <person name="Lucas S."/>
            <person name="Mangogna M."/>
            <person name="McGinnis K."/>
            <person name="Medlin L.K."/>
            <person name="Montsant A."/>
            <person name="Oudot-Le Secq M.P."/>
            <person name="Napoli C."/>
            <person name="Obornik M."/>
            <person name="Parker M.S."/>
            <person name="Petit J.L."/>
            <person name="Porcel B.M."/>
            <person name="Poulsen N."/>
            <person name="Robison M."/>
            <person name="Rychlewski L."/>
            <person name="Rynearson T.A."/>
            <person name="Schmutz J."/>
            <person name="Shapiro H."/>
            <person name="Siaut M."/>
            <person name="Stanley M."/>
            <person name="Sussman M.R."/>
            <person name="Taylor A.R."/>
            <person name="Vardi A."/>
            <person name="von Dassow P."/>
            <person name="Vyverman W."/>
            <person name="Willis A."/>
            <person name="Wyrwicz L.S."/>
            <person name="Rokhsar D.S."/>
            <person name="Weissenbach J."/>
            <person name="Armbrust E.V."/>
            <person name="Green B.R."/>
            <person name="Van de Peer Y."/>
            <person name="Grigoriev I.V."/>
        </authorList>
    </citation>
    <scope>NUCLEOTIDE SEQUENCE [LARGE SCALE GENOMIC DNA]</scope>
    <source>
        <strain evidence="3 4">CCAP 1055/1</strain>
    </source>
</reference>
<evidence type="ECO:0000313" key="4">
    <source>
        <dbReference type="Proteomes" id="UP000000759"/>
    </source>
</evidence>
<dbReference type="KEGG" id="pti:PHATRDRAFT_33773"/>
<keyword evidence="1" id="KW-0472">Membrane</keyword>
<gene>
    <name evidence="3" type="ORF">PHATRDRAFT_33773</name>
</gene>
<dbReference type="HOGENOM" id="CLU_071442_0_0_1"/>
<evidence type="ECO:0000259" key="2">
    <source>
        <dbReference type="Pfam" id="PF13383"/>
    </source>
</evidence>
<feature type="domain" description="Methyltransferase" evidence="2">
    <location>
        <begin position="67"/>
        <end position="325"/>
    </location>
</feature>
<organism evidence="3 4">
    <name type="scientific">Phaeodactylum tricornutum (strain CCAP 1055/1)</name>
    <dbReference type="NCBI Taxonomy" id="556484"/>
    <lineage>
        <taxon>Eukaryota</taxon>
        <taxon>Sar</taxon>
        <taxon>Stramenopiles</taxon>
        <taxon>Ochrophyta</taxon>
        <taxon>Bacillariophyta</taxon>
        <taxon>Bacillariophyceae</taxon>
        <taxon>Bacillariophycidae</taxon>
        <taxon>Naviculales</taxon>
        <taxon>Phaeodactylaceae</taxon>
        <taxon>Phaeodactylum</taxon>
    </lineage>
</organism>
<name>B7FTU1_PHATC</name>
<dbReference type="Pfam" id="PF13383">
    <property type="entry name" value="Methyltransf_22"/>
    <property type="match status" value="1"/>
</dbReference>
<dbReference type="PANTHER" id="PTHR32026">
    <property type="entry name" value="METHYLTRANSFERASE-LIKE PROTEIN 24"/>
    <property type="match status" value="1"/>
</dbReference>
<keyword evidence="4" id="KW-1185">Reference proteome</keyword>
<dbReference type="Proteomes" id="UP000000759">
    <property type="component" value="Chromosome 4"/>
</dbReference>
<keyword evidence="1" id="KW-0812">Transmembrane</keyword>
<dbReference type="PaxDb" id="2850-Phatr33773"/>
<dbReference type="InParanoid" id="B7FTU1"/>
<dbReference type="eggNOG" id="ENOG502S4TE">
    <property type="taxonomic scope" value="Eukaryota"/>
</dbReference>
<dbReference type="PANTHER" id="PTHR32026:SF27">
    <property type="entry name" value="METHYLTRANSFERASE FKBM DOMAIN-CONTAINING PROTEIN-RELATED"/>
    <property type="match status" value="1"/>
</dbReference>
<evidence type="ECO:0000313" key="3">
    <source>
        <dbReference type="EMBL" id="EEC49871.1"/>
    </source>
</evidence>
<dbReference type="InterPro" id="IPR026913">
    <property type="entry name" value="METTL24"/>
</dbReference>
<dbReference type="RefSeq" id="XP_002178206.1">
    <property type="nucleotide sequence ID" value="XM_002178170.1"/>
</dbReference>
<dbReference type="AlphaFoldDB" id="B7FTU1"/>
<feature type="transmembrane region" description="Helical" evidence="1">
    <location>
        <begin position="21"/>
        <end position="40"/>
    </location>
</feature>
<proteinExistence type="predicted"/>
<sequence>MVRNGNVRFAPVRTINKLPRFFFCASGFLALLVTTEIWFAPFDFNFSLLRATYAVQLETPSPLQSTDLAASHSFGFFDDIPNETWKLMRSKALAFQHYMYRNSPDIGSERPWFWYLNNLQPDFTCSHVFRVGGHGDGPKWVCDPHRLRKKEDDCLVYSFGSNGQYQFEDGLIDLIGHERCEIHVFDFGNFDRSQNAGRNIHYHKWGLGSSYDEAYNIKLKSSGRHLEILTFQETQQRLNHVNRTIDLFKIDCEWCEWSNYKDWVDVDARQILVEVHGLPSTNPATNPLNTKGSDFFNAFRENSYAMFSKELNPYNSECYEIGYIKLAKEFWKSSTEDESPTILSTRF</sequence>
<dbReference type="OMA" id="GHERCEI"/>
<reference evidence="4" key="2">
    <citation type="submission" date="2008-08" db="EMBL/GenBank/DDBJ databases">
        <authorList>
            <consortium name="Diatom Consortium"/>
            <person name="Grigoriev I."/>
            <person name="Grimwood J."/>
            <person name="Kuo A."/>
            <person name="Otillar R.P."/>
            <person name="Salamov A."/>
            <person name="Detter J.C."/>
            <person name="Lindquist E."/>
            <person name="Shapiro H."/>
            <person name="Lucas S."/>
            <person name="Glavina del Rio T."/>
            <person name="Pitluck S."/>
            <person name="Rokhsar D."/>
            <person name="Bowler C."/>
        </authorList>
    </citation>
    <scope>GENOME REANNOTATION</scope>
    <source>
        <strain evidence="4">CCAP 1055/1</strain>
    </source>
</reference>
<protein>
    <recommendedName>
        <fullName evidence="2">Methyltransferase domain-containing protein</fullName>
    </recommendedName>
</protein>
<keyword evidence="1" id="KW-1133">Transmembrane helix</keyword>
<dbReference type="OrthoDB" id="38425at2759"/>
<accession>B7FTU1</accession>
<dbReference type="GeneID" id="7197833"/>
<evidence type="ECO:0000256" key="1">
    <source>
        <dbReference type="SAM" id="Phobius"/>
    </source>
</evidence>
<dbReference type="InterPro" id="IPR025714">
    <property type="entry name" value="Methyltranfer_dom"/>
</dbReference>
<dbReference type="EMBL" id="CM000607">
    <property type="protein sequence ID" value="EEC49871.1"/>
    <property type="molecule type" value="Genomic_DNA"/>
</dbReference>